<dbReference type="PROSITE" id="PS50931">
    <property type="entry name" value="HTH_LYSR"/>
    <property type="match status" value="1"/>
</dbReference>
<dbReference type="GO" id="GO:0003677">
    <property type="term" value="F:DNA binding"/>
    <property type="evidence" value="ECO:0007669"/>
    <property type="project" value="UniProtKB-KW"/>
</dbReference>
<dbReference type="FunFam" id="1.10.10.10:FF:000001">
    <property type="entry name" value="LysR family transcriptional regulator"/>
    <property type="match status" value="1"/>
</dbReference>
<organism evidence="6 7">
    <name type="scientific">Dyella marensis</name>
    <dbReference type="NCBI Taxonomy" id="500610"/>
    <lineage>
        <taxon>Bacteria</taxon>
        <taxon>Pseudomonadati</taxon>
        <taxon>Pseudomonadota</taxon>
        <taxon>Gammaproteobacteria</taxon>
        <taxon>Lysobacterales</taxon>
        <taxon>Rhodanobacteraceae</taxon>
        <taxon>Dyella</taxon>
    </lineage>
</organism>
<keyword evidence="7" id="KW-1185">Reference proteome</keyword>
<dbReference type="GO" id="GO:0003700">
    <property type="term" value="F:DNA-binding transcription factor activity"/>
    <property type="evidence" value="ECO:0007669"/>
    <property type="project" value="InterPro"/>
</dbReference>
<dbReference type="SUPFAM" id="SSF46785">
    <property type="entry name" value="Winged helix' DNA-binding domain"/>
    <property type="match status" value="1"/>
</dbReference>
<protein>
    <submittedName>
        <fullName evidence="6">DNA-binding transcriptional regulator, LysR family</fullName>
    </submittedName>
</protein>
<dbReference type="InterPro" id="IPR000847">
    <property type="entry name" value="LysR_HTH_N"/>
</dbReference>
<dbReference type="RefSeq" id="WP_026634945.1">
    <property type="nucleotide sequence ID" value="NZ_FONH01000013.1"/>
</dbReference>
<sequence length="307" mass="33865">MNVSLRQLRAFLAVARLQHFRRAAESLHLTQPAISRHIADLEAELDVRLFDRNTREVVPTEAGRYLQGAVERVLDELEGVLAHVHSESERRRGKVRVASVPTLSAGLMPASIAACARDYPQLTVQLHDQSQTLVLDSVRSGEVDFGLAIEPADRESFDTETILHDPFVLVCRADHPFAALAEVPWKKLKGQPLVLLDQTSGSRRLIDRQLAALRIDPDVAQQAGHTLTAFRMVEAGLGVSITPQLSLPAAGALVARPLVPVVQRAVTLIRRRHRSLSPLAALVWERIRDTAATLAPAPDTRRKITPR</sequence>
<evidence type="ECO:0000313" key="7">
    <source>
        <dbReference type="Proteomes" id="UP000199477"/>
    </source>
</evidence>
<dbReference type="InterPro" id="IPR036390">
    <property type="entry name" value="WH_DNA-bd_sf"/>
</dbReference>
<dbReference type="Proteomes" id="UP000199477">
    <property type="component" value="Unassembled WGS sequence"/>
</dbReference>
<keyword evidence="2" id="KW-0805">Transcription regulation</keyword>
<proteinExistence type="inferred from homology"/>
<dbReference type="STRING" id="500610.SAMN02799615_03133"/>
<dbReference type="SUPFAM" id="SSF53850">
    <property type="entry name" value="Periplasmic binding protein-like II"/>
    <property type="match status" value="1"/>
</dbReference>
<dbReference type="AlphaFoldDB" id="A0A1I2HQX5"/>
<evidence type="ECO:0000256" key="1">
    <source>
        <dbReference type="ARBA" id="ARBA00009437"/>
    </source>
</evidence>
<dbReference type="Gene3D" id="3.40.190.290">
    <property type="match status" value="1"/>
</dbReference>
<dbReference type="EMBL" id="FONH01000013">
    <property type="protein sequence ID" value="SFF32524.1"/>
    <property type="molecule type" value="Genomic_DNA"/>
</dbReference>
<keyword evidence="3 6" id="KW-0238">DNA-binding</keyword>
<dbReference type="GO" id="GO:0005829">
    <property type="term" value="C:cytosol"/>
    <property type="evidence" value="ECO:0007669"/>
    <property type="project" value="TreeGrafter"/>
</dbReference>
<keyword evidence="4" id="KW-0804">Transcription</keyword>
<reference evidence="7" key="1">
    <citation type="submission" date="2016-10" db="EMBL/GenBank/DDBJ databases">
        <authorList>
            <person name="Varghese N."/>
            <person name="Submissions S."/>
        </authorList>
    </citation>
    <scope>NUCLEOTIDE SEQUENCE [LARGE SCALE GENOMIC DNA]</scope>
    <source>
        <strain evidence="7">UNC178MFTsu3.1</strain>
    </source>
</reference>
<dbReference type="Gene3D" id="1.10.10.10">
    <property type="entry name" value="Winged helix-like DNA-binding domain superfamily/Winged helix DNA-binding domain"/>
    <property type="match status" value="1"/>
</dbReference>
<dbReference type="PANTHER" id="PTHR30419:SF14">
    <property type="entry name" value="LYSR FAMILY TRANSCRIPTIONAL REGULATOR"/>
    <property type="match status" value="1"/>
</dbReference>
<evidence type="ECO:0000256" key="2">
    <source>
        <dbReference type="ARBA" id="ARBA00023015"/>
    </source>
</evidence>
<evidence type="ECO:0000313" key="6">
    <source>
        <dbReference type="EMBL" id="SFF32524.1"/>
    </source>
</evidence>
<evidence type="ECO:0000256" key="3">
    <source>
        <dbReference type="ARBA" id="ARBA00023125"/>
    </source>
</evidence>
<comment type="similarity">
    <text evidence="1">Belongs to the LysR transcriptional regulatory family.</text>
</comment>
<evidence type="ECO:0000256" key="4">
    <source>
        <dbReference type="ARBA" id="ARBA00023163"/>
    </source>
</evidence>
<dbReference type="CDD" id="cd08440">
    <property type="entry name" value="PBP2_LTTR_like_4"/>
    <property type="match status" value="1"/>
</dbReference>
<gene>
    <name evidence="6" type="ORF">SAMN02799615_03133</name>
</gene>
<feature type="domain" description="HTH lysR-type" evidence="5">
    <location>
        <begin position="1"/>
        <end position="60"/>
    </location>
</feature>
<dbReference type="InterPro" id="IPR050950">
    <property type="entry name" value="HTH-type_LysR_regulators"/>
</dbReference>
<evidence type="ECO:0000259" key="5">
    <source>
        <dbReference type="PROSITE" id="PS50931"/>
    </source>
</evidence>
<dbReference type="PANTHER" id="PTHR30419">
    <property type="entry name" value="HTH-TYPE TRANSCRIPTIONAL REGULATOR YBHD"/>
    <property type="match status" value="1"/>
</dbReference>
<dbReference type="Pfam" id="PF03466">
    <property type="entry name" value="LysR_substrate"/>
    <property type="match status" value="1"/>
</dbReference>
<accession>A0A1I2HQX5</accession>
<dbReference type="PRINTS" id="PR00039">
    <property type="entry name" value="HTHLYSR"/>
</dbReference>
<dbReference type="Pfam" id="PF00126">
    <property type="entry name" value="HTH_1"/>
    <property type="match status" value="1"/>
</dbReference>
<dbReference type="InterPro" id="IPR036388">
    <property type="entry name" value="WH-like_DNA-bd_sf"/>
</dbReference>
<name>A0A1I2HQX5_9GAMM</name>
<dbReference type="InterPro" id="IPR005119">
    <property type="entry name" value="LysR_subst-bd"/>
</dbReference>